<keyword evidence="2" id="KW-1185">Reference proteome</keyword>
<gene>
    <name evidence="1" type="ORF">E2C01_067381</name>
</gene>
<protein>
    <submittedName>
        <fullName evidence="1">Uncharacterized protein</fullName>
    </submittedName>
</protein>
<dbReference type="EMBL" id="VSRR010036000">
    <property type="protein sequence ID" value="MPC73063.1"/>
    <property type="molecule type" value="Genomic_DNA"/>
</dbReference>
<accession>A0A5B7HSG5</accession>
<name>A0A5B7HSG5_PORTR</name>
<organism evidence="1 2">
    <name type="scientific">Portunus trituberculatus</name>
    <name type="common">Swimming crab</name>
    <name type="synonym">Neptunus trituberculatus</name>
    <dbReference type="NCBI Taxonomy" id="210409"/>
    <lineage>
        <taxon>Eukaryota</taxon>
        <taxon>Metazoa</taxon>
        <taxon>Ecdysozoa</taxon>
        <taxon>Arthropoda</taxon>
        <taxon>Crustacea</taxon>
        <taxon>Multicrustacea</taxon>
        <taxon>Malacostraca</taxon>
        <taxon>Eumalacostraca</taxon>
        <taxon>Eucarida</taxon>
        <taxon>Decapoda</taxon>
        <taxon>Pleocyemata</taxon>
        <taxon>Brachyura</taxon>
        <taxon>Eubrachyura</taxon>
        <taxon>Portunoidea</taxon>
        <taxon>Portunidae</taxon>
        <taxon>Portuninae</taxon>
        <taxon>Portunus</taxon>
    </lineage>
</organism>
<sequence length="62" mass="7011">MVEVPGAWRLTYLFYGMPQGHYAIQVTRWRGSLVPYMQRKVDGIGAGESDINLLPHCDGVFL</sequence>
<dbReference type="AlphaFoldDB" id="A0A5B7HSG5"/>
<dbReference type="Proteomes" id="UP000324222">
    <property type="component" value="Unassembled WGS sequence"/>
</dbReference>
<evidence type="ECO:0000313" key="2">
    <source>
        <dbReference type="Proteomes" id="UP000324222"/>
    </source>
</evidence>
<proteinExistence type="predicted"/>
<evidence type="ECO:0000313" key="1">
    <source>
        <dbReference type="EMBL" id="MPC73063.1"/>
    </source>
</evidence>
<comment type="caution">
    <text evidence="1">The sequence shown here is derived from an EMBL/GenBank/DDBJ whole genome shotgun (WGS) entry which is preliminary data.</text>
</comment>
<reference evidence="1 2" key="1">
    <citation type="submission" date="2019-05" db="EMBL/GenBank/DDBJ databases">
        <title>Another draft genome of Portunus trituberculatus and its Hox gene families provides insights of decapod evolution.</title>
        <authorList>
            <person name="Jeong J.-H."/>
            <person name="Song I."/>
            <person name="Kim S."/>
            <person name="Choi T."/>
            <person name="Kim D."/>
            <person name="Ryu S."/>
            <person name="Kim W."/>
        </authorList>
    </citation>
    <scope>NUCLEOTIDE SEQUENCE [LARGE SCALE GENOMIC DNA]</scope>
    <source>
        <tissue evidence="1">Muscle</tissue>
    </source>
</reference>